<comment type="caution">
    <text evidence="4">The sequence shown here is derived from an EMBL/GenBank/DDBJ whole genome shotgun (WGS) entry which is preliminary data.</text>
</comment>
<evidence type="ECO:0000256" key="2">
    <source>
        <dbReference type="ARBA" id="ARBA00022977"/>
    </source>
</evidence>
<dbReference type="Proteomes" id="UP000323426">
    <property type="component" value="Unassembled WGS sequence"/>
</dbReference>
<reference evidence="4 5" key="1">
    <citation type="submission" date="2019-09" db="EMBL/GenBank/DDBJ databases">
        <title>Genome sequence and assembly of Adhaeribacter sp.</title>
        <authorList>
            <person name="Chhetri G."/>
        </authorList>
    </citation>
    <scope>NUCLEOTIDE SEQUENCE [LARGE SCALE GENOMIC DNA]</scope>
    <source>
        <strain evidence="4 5">DK36</strain>
    </source>
</reference>
<evidence type="ECO:0000256" key="1">
    <source>
        <dbReference type="ARBA" id="ARBA00004948"/>
    </source>
</evidence>
<gene>
    <name evidence="4" type="ORF">F0145_22720</name>
</gene>
<dbReference type="Gene3D" id="3.20.20.70">
    <property type="entry name" value="Aldolase class I"/>
    <property type="match status" value="1"/>
</dbReference>
<dbReference type="GO" id="GO:0009228">
    <property type="term" value="P:thiamine biosynthetic process"/>
    <property type="evidence" value="ECO:0007669"/>
    <property type="project" value="UniProtKB-KW"/>
</dbReference>
<evidence type="ECO:0000313" key="4">
    <source>
        <dbReference type="EMBL" id="KAA5540325.1"/>
    </source>
</evidence>
<dbReference type="PANTHER" id="PTHR20857:SF15">
    <property type="entry name" value="THIAMINE-PHOSPHATE SYNTHASE"/>
    <property type="match status" value="1"/>
</dbReference>
<dbReference type="InterPro" id="IPR022998">
    <property type="entry name" value="ThiamineP_synth_TenI"/>
</dbReference>
<sequence>MKLIVISSPVAIADEPAIINRLFAAGLEILHLRKPNTRAAEIATLLNQINPIYYPRIALHHHHGLAEQFGISRLHFPEQERQRLSVSDWQKIQAAGYKLSTSVHQLEIIKILPPVFEYGFFSPVFTSISKPSYQSVLNNNYYLKAEDKPFPVIALGGISASKISQVRKMNFDGAALLGAIWQEPEKALDNFKIIQHACSQIALTC</sequence>
<dbReference type="CDD" id="cd00564">
    <property type="entry name" value="TMP_TenI"/>
    <property type="match status" value="1"/>
</dbReference>
<dbReference type="PANTHER" id="PTHR20857">
    <property type="entry name" value="THIAMINE-PHOSPHATE PYROPHOSPHORYLASE"/>
    <property type="match status" value="1"/>
</dbReference>
<keyword evidence="5" id="KW-1185">Reference proteome</keyword>
<proteinExistence type="predicted"/>
<dbReference type="SUPFAM" id="SSF51391">
    <property type="entry name" value="Thiamin phosphate synthase"/>
    <property type="match status" value="1"/>
</dbReference>
<keyword evidence="2" id="KW-0784">Thiamine biosynthesis</keyword>
<comment type="pathway">
    <text evidence="1">Cofactor biosynthesis; thiamine diphosphate biosynthesis.</text>
</comment>
<name>A0A5M6D540_9BACT</name>
<dbReference type="InterPro" id="IPR036206">
    <property type="entry name" value="ThiamineP_synth_sf"/>
</dbReference>
<feature type="domain" description="Thiamine phosphate synthase/TenI" evidence="3">
    <location>
        <begin position="9"/>
        <end position="180"/>
    </location>
</feature>
<dbReference type="GO" id="GO:0005737">
    <property type="term" value="C:cytoplasm"/>
    <property type="evidence" value="ECO:0007669"/>
    <property type="project" value="TreeGrafter"/>
</dbReference>
<protein>
    <submittedName>
        <fullName evidence="4">Thiamine phosphate synthase</fullName>
    </submittedName>
</protein>
<evidence type="ECO:0000259" key="3">
    <source>
        <dbReference type="Pfam" id="PF02581"/>
    </source>
</evidence>
<accession>A0A5M6D540</accession>
<dbReference type="EMBL" id="VWSF01000027">
    <property type="protein sequence ID" value="KAA5540325.1"/>
    <property type="molecule type" value="Genomic_DNA"/>
</dbReference>
<dbReference type="InterPro" id="IPR013785">
    <property type="entry name" value="Aldolase_TIM"/>
</dbReference>
<dbReference type="AlphaFoldDB" id="A0A5M6D540"/>
<organism evidence="4 5">
    <name type="scientific">Adhaeribacter rhizoryzae</name>
    <dbReference type="NCBI Taxonomy" id="2607907"/>
    <lineage>
        <taxon>Bacteria</taxon>
        <taxon>Pseudomonadati</taxon>
        <taxon>Bacteroidota</taxon>
        <taxon>Cytophagia</taxon>
        <taxon>Cytophagales</taxon>
        <taxon>Hymenobacteraceae</taxon>
        <taxon>Adhaeribacter</taxon>
    </lineage>
</organism>
<dbReference type="Pfam" id="PF02581">
    <property type="entry name" value="TMP-TENI"/>
    <property type="match status" value="1"/>
</dbReference>
<dbReference type="GO" id="GO:0004789">
    <property type="term" value="F:thiamine-phosphate diphosphorylase activity"/>
    <property type="evidence" value="ECO:0007669"/>
    <property type="project" value="TreeGrafter"/>
</dbReference>
<dbReference type="RefSeq" id="WP_150092340.1">
    <property type="nucleotide sequence ID" value="NZ_VWSF01000027.1"/>
</dbReference>
<evidence type="ECO:0000313" key="5">
    <source>
        <dbReference type="Proteomes" id="UP000323426"/>
    </source>
</evidence>